<protein>
    <submittedName>
        <fullName evidence="2">Uncharacterized protein</fullName>
    </submittedName>
</protein>
<keyword evidence="3" id="KW-1185">Reference proteome</keyword>
<proteinExistence type="predicted"/>
<gene>
    <name evidence="2" type="ORF">SEMRO_729_G193880.1</name>
</gene>
<evidence type="ECO:0000256" key="1">
    <source>
        <dbReference type="SAM" id="MobiDB-lite"/>
    </source>
</evidence>
<dbReference type="InterPro" id="IPR032675">
    <property type="entry name" value="LRR_dom_sf"/>
</dbReference>
<dbReference type="AlphaFoldDB" id="A0A9N8EAH2"/>
<reference evidence="2" key="1">
    <citation type="submission" date="2020-06" db="EMBL/GenBank/DDBJ databases">
        <authorList>
            <consortium name="Plant Systems Biology data submission"/>
        </authorList>
    </citation>
    <scope>NUCLEOTIDE SEQUENCE</scope>
    <source>
        <strain evidence="2">D6</strain>
    </source>
</reference>
<dbReference type="Proteomes" id="UP001153069">
    <property type="component" value="Unassembled WGS sequence"/>
</dbReference>
<name>A0A9N8EAH2_9STRA</name>
<evidence type="ECO:0000313" key="2">
    <source>
        <dbReference type="EMBL" id="CAB9515641.1"/>
    </source>
</evidence>
<evidence type="ECO:0000313" key="3">
    <source>
        <dbReference type="Proteomes" id="UP001153069"/>
    </source>
</evidence>
<dbReference type="SUPFAM" id="SSF52047">
    <property type="entry name" value="RNI-like"/>
    <property type="match status" value="1"/>
</dbReference>
<dbReference type="EMBL" id="CAICTM010000728">
    <property type="protein sequence ID" value="CAB9515641.1"/>
    <property type="molecule type" value="Genomic_DNA"/>
</dbReference>
<dbReference type="Gene3D" id="3.80.10.10">
    <property type="entry name" value="Ribonuclease Inhibitor"/>
    <property type="match status" value="1"/>
</dbReference>
<comment type="caution">
    <text evidence="2">The sequence shown here is derived from an EMBL/GenBank/DDBJ whole genome shotgun (WGS) entry which is preliminary data.</text>
</comment>
<sequence length="503" mass="54645">MVVTAGESRLVGTISTSCATITTTTSVMAPSVCTDTIFKAISGKLELSVGCSAVAVLASLQRNPPIAACVTKVVIQGTSTTSCSSNLDDSSGSSCAREDLIHLLASVGSICPRLEELIILLDTTNTTRSSVEFPVAALTAFFQQAPKHLVSLKISAVIEGNQTDFVELEKSIGLYGPGSWKDLRLEFCEPSRDTHSLDPLLGAFAAAPSLKQVTLSGTSIDHSRSCTGPSLVKLVRSHLEVLTIWGGKRRLDTQDTCALIRALETHTSLKELTLHARGLNPTVGQALAKCLSVNSSIQRLILNVSDNSPTNSPRDYTLTTTLLADALCHDNRTLRMLSLDYSTDDQTTTAGDSLDHDFYEYDVIDETAKAVRDTQAVTNAFTKMLYCNPVLEVLWMNVDHVAEELDEEEEEASASLLTLEMDMLLRLNRFGIRKRLLGRTASSMEWMDALASQNDDLNALFYLVSRDPSLCCVDLDRKRPAPTNGGTPREHKKQKTAPFEALV</sequence>
<organism evidence="2 3">
    <name type="scientific">Seminavis robusta</name>
    <dbReference type="NCBI Taxonomy" id="568900"/>
    <lineage>
        <taxon>Eukaryota</taxon>
        <taxon>Sar</taxon>
        <taxon>Stramenopiles</taxon>
        <taxon>Ochrophyta</taxon>
        <taxon>Bacillariophyta</taxon>
        <taxon>Bacillariophyceae</taxon>
        <taxon>Bacillariophycidae</taxon>
        <taxon>Naviculales</taxon>
        <taxon>Naviculaceae</taxon>
        <taxon>Seminavis</taxon>
    </lineage>
</organism>
<accession>A0A9N8EAH2</accession>
<feature type="region of interest" description="Disordered" evidence="1">
    <location>
        <begin position="479"/>
        <end position="503"/>
    </location>
</feature>